<sequence length="401" mass="44345">MGLFFRSLLQQTQHLNGRSLVRRAYSSASSDITVNAMVYGSYGKPSEVLRMHSYKLPALTSDTVHVRFLASPINPADINQVQGVYPLKPPFEQLGEGEKVAVGGNEGVAQVIAVGDNVKNLKVGDQVVMARSGYGTWRTHAAGPEADFQLLPASNNTSLIQKATITVNPCTAYRMLKDFVQLQPGKSTSYADTLELNHNFIYLGDYVIQNGGNSAVGQAVIQIAKAWGINTVNVVRNRPEIDQLREELKELGATHVVTDEELGTHEMRSKMKEWFGGKPPLLGLNCVGGKSATEMARYLGHNGQYVTYGAMARAPLAIPASMLIFKNFSFHGFWMTRWTDTHTNEERYEMLKDLVELMDKGQLREPRWTEVPWTEEGMKQAADGGIQGFTQGKQVCFPTKA</sequence>
<dbReference type="InterPro" id="IPR013149">
    <property type="entry name" value="ADH-like_C"/>
</dbReference>
<evidence type="ECO:0000256" key="6">
    <source>
        <dbReference type="ARBA" id="ARBA00022946"/>
    </source>
</evidence>
<evidence type="ECO:0000256" key="4">
    <source>
        <dbReference type="ARBA" id="ARBA00022832"/>
    </source>
</evidence>
<gene>
    <name evidence="14" type="ORF">LRAMOSA04484</name>
</gene>
<protein>
    <recommendedName>
        <fullName evidence="11">enoyl-[acyl-carrier-protein] reductase</fullName>
        <ecNumber evidence="11">1.3.1.104</ecNumber>
    </recommendedName>
</protein>
<dbReference type="EMBL" id="LK023357">
    <property type="protein sequence ID" value="CDS12289.1"/>
    <property type="molecule type" value="Genomic_DNA"/>
</dbReference>
<comment type="catalytic activity">
    <reaction evidence="12">
        <text>a 2,3-saturated acyl-[ACP] + NADP(+) = a (2E)-enoyl-[ACP] + NADPH + H(+)</text>
        <dbReference type="Rhea" id="RHEA:22564"/>
        <dbReference type="Rhea" id="RHEA-COMP:9925"/>
        <dbReference type="Rhea" id="RHEA-COMP:9926"/>
        <dbReference type="ChEBI" id="CHEBI:15378"/>
        <dbReference type="ChEBI" id="CHEBI:57783"/>
        <dbReference type="ChEBI" id="CHEBI:58349"/>
        <dbReference type="ChEBI" id="CHEBI:78784"/>
        <dbReference type="ChEBI" id="CHEBI:78785"/>
        <dbReference type="EC" id="1.3.1.104"/>
    </reaction>
</comment>
<dbReference type="FunFam" id="3.40.50.720:FF:000112">
    <property type="entry name" value="Enoyl-[acyl-carrier-protein] reductase 1, mitochondrial"/>
    <property type="match status" value="1"/>
</dbReference>
<dbReference type="CDD" id="cd08290">
    <property type="entry name" value="ETR"/>
    <property type="match status" value="1"/>
</dbReference>
<evidence type="ECO:0000256" key="11">
    <source>
        <dbReference type="ARBA" id="ARBA00038963"/>
    </source>
</evidence>
<dbReference type="EC" id="1.3.1.104" evidence="11"/>
<dbReference type="Gene3D" id="3.40.50.720">
    <property type="entry name" value="NAD(P)-binding Rossmann-like Domain"/>
    <property type="match status" value="1"/>
</dbReference>
<keyword evidence="7" id="KW-0560">Oxidoreductase</keyword>
<evidence type="ECO:0000256" key="10">
    <source>
        <dbReference type="ARBA" id="ARBA00023160"/>
    </source>
</evidence>
<proteinExistence type="inferred from homology"/>
<keyword evidence="6" id="KW-0809">Transit peptide</keyword>
<reference evidence="14" key="1">
    <citation type="journal article" date="2014" name="Genome Announc.">
        <title>De novo whole-genome sequence and genome annotation of Lichtheimia ramosa.</title>
        <authorList>
            <person name="Linde J."/>
            <person name="Schwartze V."/>
            <person name="Binder U."/>
            <person name="Lass-Florl C."/>
            <person name="Voigt K."/>
            <person name="Horn F."/>
        </authorList>
    </citation>
    <scope>NUCLEOTIDE SEQUENCE</scope>
    <source>
        <strain evidence="14">JMRC FSU:6197</strain>
    </source>
</reference>
<dbReference type="SUPFAM" id="SSF50129">
    <property type="entry name" value="GroES-like"/>
    <property type="match status" value="1"/>
</dbReference>
<dbReference type="Gene3D" id="3.90.180.10">
    <property type="entry name" value="Medium-chain alcohol dehydrogenases, catalytic domain"/>
    <property type="match status" value="1"/>
</dbReference>
<evidence type="ECO:0000256" key="12">
    <source>
        <dbReference type="ARBA" id="ARBA00048843"/>
    </source>
</evidence>
<evidence type="ECO:0000259" key="13">
    <source>
        <dbReference type="SMART" id="SM00829"/>
    </source>
</evidence>
<feature type="domain" description="Enoyl reductase (ER)" evidence="13">
    <location>
        <begin position="44"/>
        <end position="396"/>
    </location>
</feature>
<dbReference type="GO" id="GO:0006633">
    <property type="term" value="P:fatty acid biosynthetic process"/>
    <property type="evidence" value="ECO:0007669"/>
    <property type="project" value="UniProtKB-KW"/>
</dbReference>
<dbReference type="InterPro" id="IPR051034">
    <property type="entry name" value="Mito_Enoyl-ACP_Reductase"/>
</dbReference>
<dbReference type="InterPro" id="IPR011032">
    <property type="entry name" value="GroES-like_sf"/>
</dbReference>
<dbReference type="PANTHER" id="PTHR43981:SF2">
    <property type="entry name" value="ENOYL-[ACYL-CARRIER-PROTEIN] REDUCTASE, MITOCHONDRIAL"/>
    <property type="match status" value="1"/>
</dbReference>
<evidence type="ECO:0000256" key="2">
    <source>
        <dbReference type="ARBA" id="ARBA00010371"/>
    </source>
</evidence>
<dbReference type="Pfam" id="PF08240">
    <property type="entry name" value="ADH_N"/>
    <property type="match status" value="1"/>
</dbReference>
<evidence type="ECO:0000256" key="3">
    <source>
        <dbReference type="ARBA" id="ARBA00022516"/>
    </source>
</evidence>
<comment type="similarity">
    <text evidence="2">Belongs to the zinc-containing alcohol dehydrogenase family. Quinone oxidoreductase subfamily.</text>
</comment>
<evidence type="ECO:0000313" key="14">
    <source>
        <dbReference type="EMBL" id="CDS12289.1"/>
    </source>
</evidence>
<evidence type="ECO:0000256" key="9">
    <source>
        <dbReference type="ARBA" id="ARBA00023128"/>
    </source>
</evidence>
<dbReference type="GO" id="GO:0005739">
    <property type="term" value="C:mitochondrion"/>
    <property type="evidence" value="ECO:0007669"/>
    <property type="project" value="UniProtKB-SubCell"/>
</dbReference>
<dbReference type="InterPro" id="IPR036291">
    <property type="entry name" value="NAD(P)-bd_dom_sf"/>
</dbReference>
<keyword evidence="5" id="KW-0521">NADP</keyword>
<accession>A0A077WYJ1</accession>
<dbReference type="PANTHER" id="PTHR43981">
    <property type="entry name" value="ENOYL-[ACYL-CARRIER-PROTEIN] REDUCTASE, MITOCHONDRIAL"/>
    <property type="match status" value="1"/>
</dbReference>
<keyword evidence="3" id="KW-0444">Lipid biosynthesis</keyword>
<keyword evidence="10" id="KW-0275">Fatty acid biosynthesis</keyword>
<evidence type="ECO:0000256" key="5">
    <source>
        <dbReference type="ARBA" id="ARBA00022857"/>
    </source>
</evidence>
<dbReference type="AlphaFoldDB" id="A0A077WYJ1"/>
<dbReference type="InterPro" id="IPR013154">
    <property type="entry name" value="ADH-like_N"/>
</dbReference>
<keyword evidence="8" id="KW-0443">Lipid metabolism</keyword>
<name>A0A077WYJ1_9FUNG</name>
<dbReference type="SUPFAM" id="SSF51735">
    <property type="entry name" value="NAD(P)-binding Rossmann-fold domains"/>
    <property type="match status" value="1"/>
</dbReference>
<dbReference type="OrthoDB" id="7482721at2759"/>
<keyword evidence="9" id="KW-0496">Mitochondrion</keyword>
<dbReference type="Pfam" id="PF00107">
    <property type="entry name" value="ADH_zinc_N"/>
    <property type="match status" value="1"/>
</dbReference>
<keyword evidence="4" id="KW-0276">Fatty acid metabolism</keyword>
<evidence type="ECO:0000256" key="7">
    <source>
        <dbReference type="ARBA" id="ARBA00023002"/>
    </source>
</evidence>
<organism evidence="14">
    <name type="scientific">Lichtheimia ramosa</name>
    <dbReference type="NCBI Taxonomy" id="688394"/>
    <lineage>
        <taxon>Eukaryota</taxon>
        <taxon>Fungi</taxon>
        <taxon>Fungi incertae sedis</taxon>
        <taxon>Mucoromycota</taxon>
        <taxon>Mucoromycotina</taxon>
        <taxon>Mucoromycetes</taxon>
        <taxon>Mucorales</taxon>
        <taxon>Lichtheimiaceae</taxon>
        <taxon>Lichtheimia</taxon>
    </lineage>
</organism>
<dbReference type="SMART" id="SM00829">
    <property type="entry name" value="PKS_ER"/>
    <property type="match status" value="1"/>
</dbReference>
<dbReference type="InterPro" id="IPR020843">
    <property type="entry name" value="ER"/>
</dbReference>
<evidence type="ECO:0000256" key="8">
    <source>
        <dbReference type="ARBA" id="ARBA00023098"/>
    </source>
</evidence>
<dbReference type="GO" id="GO:0141148">
    <property type="term" value="F:enoyl-[acyl-carrier-protein] reductase (NADPH) activity"/>
    <property type="evidence" value="ECO:0007669"/>
    <property type="project" value="UniProtKB-EC"/>
</dbReference>
<evidence type="ECO:0000256" key="1">
    <source>
        <dbReference type="ARBA" id="ARBA00004173"/>
    </source>
</evidence>
<comment type="subcellular location">
    <subcellularLocation>
        <location evidence="1">Mitochondrion</location>
    </subcellularLocation>
</comment>